<dbReference type="Pfam" id="PF16822">
    <property type="entry name" value="ALGX"/>
    <property type="match status" value="1"/>
</dbReference>
<keyword evidence="5" id="KW-0812">Transmembrane</keyword>
<comment type="caution">
    <text evidence="7">The sequence shown here is derived from an EMBL/GenBank/DDBJ whole genome shotgun (WGS) entry which is preliminary data.</text>
</comment>
<dbReference type="GO" id="GO:0042597">
    <property type="term" value="C:periplasmic space"/>
    <property type="evidence" value="ECO:0007669"/>
    <property type="project" value="UniProtKB-SubCell"/>
</dbReference>
<reference evidence="7" key="1">
    <citation type="submission" date="2019-08" db="EMBL/GenBank/DDBJ databases">
        <authorList>
            <person name="Kucharzyk K."/>
            <person name="Murdoch R.W."/>
            <person name="Higgins S."/>
            <person name="Loffler F."/>
        </authorList>
    </citation>
    <scope>NUCLEOTIDE SEQUENCE</scope>
</reference>
<keyword evidence="5" id="KW-1133">Transmembrane helix</keyword>
<dbReference type="GO" id="GO:0016740">
    <property type="term" value="F:transferase activity"/>
    <property type="evidence" value="ECO:0007669"/>
    <property type="project" value="UniProtKB-KW"/>
</dbReference>
<dbReference type="EMBL" id="VSSQ01008529">
    <property type="protein sequence ID" value="MPM39120.1"/>
    <property type="molecule type" value="Genomic_DNA"/>
</dbReference>
<evidence type="ECO:0000256" key="4">
    <source>
        <dbReference type="ARBA" id="ARBA00022764"/>
    </source>
</evidence>
<evidence type="ECO:0000256" key="1">
    <source>
        <dbReference type="ARBA" id="ARBA00004418"/>
    </source>
</evidence>
<keyword evidence="4" id="KW-0574">Periplasm</keyword>
<comment type="subcellular location">
    <subcellularLocation>
        <location evidence="1">Periplasm</location>
    </subcellularLocation>
</comment>
<gene>
    <name evidence="7" type="ORF">SDC9_85752</name>
</gene>
<name>A0A644ZE20_9ZZZZ</name>
<organism evidence="7">
    <name type="scientific">bioreactor metagenome</name>
    <dbReference type="NCBI Taxonomy" id="1076179"/>
    <lineage>
        <taxon>unclassified sequences</taxon>
        <taxon>metagenomes</taxon>
        <taxon>ecological metagenomes</taxon>
    </lineage>
</organism>
<dbReference type="InterPro" id="IPR031811">
    <property type="entry name" value="ALGX/ALGJ_SGNH-like"/>
</dbReference>
<evidence type="ECO:0000256" key="2">
    <source>
        <dbReference type="ARBA" id="ARBA00022679"/>
    </source>
</evidence>
<feature type="domain" description="AlgX/AlgJ SGNH hydrolase-like" evidence="6">
    <location>
        <begin position="165"/>
        <end position="289"/>
    </location>
</feature>
<keyword evidence="5" id="KW-0472">Membrane</keyword>
<proteinExistence type="predicted"/>
<sequence>MKKNRLEKAFIGIFLAIILVAGVSILVRFLTQKVLVDKLDMHNGFTEAVLFDQQEDVVVNTAALEDNQNDTLAPYYPASAEEANEANAVTEETVGAEDAAKAGGNAVSRLAAKFKSTIAYFEKGITNWATENIAAYKTWVGAATGYNKILRWSVTPRDGYNSVVFLADGSLTTFVGKQDMTEKANSILQLKAYADELGIQFLYVQYPFKISEADPESGTLDFSNQNANEKLDLLRAGGAQVLDLRQAWAESGDGSTAYHRSAFYVTDHHWRAETGLWAAGTIAKYVNDNFAGQIDLSVFEPDRYQYDVYESLFLGSYGRQATLTLATPEDFTLVYPKFETSFSFPLLNAVQQAGLTEEQQQEMQTLEEKVRELDGSFEMFFDYSMLKSGDYYNTDPGLRWLWLC</sequence>
<dbReference type="AlphaFoldDB" id="A0A644ZE20"/>
<accession>A0A644ZE20</accession>
<evidence type="ECO:0000256" key="5">
    <source>
        <dbReference type="SAM" id="Phobius"/>
    </source>
</evidence>
<feature type="transmembrane region" description="Helical" evidence="5">
    <location>
        <begin position="9"/>
        <end position="30"/>
    </location>
</feature>
<evidence type="ECO:0000256" key="3">
    <source>
        <dbReference type="ARBA" id="ARBA00022729"/>
    </source>
</evidence>
<keyword evidence="3" id="KW-0732">Signal</keyword>
<evidence type="ECO:0000259" key="6">
    <source>
        <dbReference type="Pfam" id="PF16822"/>
    </source>
</evidence>
<protein>
    <recommendedName>
        <fullName evidence="6">AlgX/AlgJ SGNH hydrolase-like domain-containing protein</fullName>
    </recommendedName>
</protein>
<keyword evidence="2" id="KW-0808">Transferase</keyword>
<evidence type="ECO:0000313" key="7">
    <source>
        <dbReference type="EMBL" id="MPM39120.1"/>
    </source>
</evidence>